<dbReference type="UniPathway" id="UPA00097"/>
<keyword evidence="11" id="KW-0418">Kinase</keyword>
<dbReference type="InterPro" id="IPR059117">
    <property type="entry name" value="APS_kinase_dom"/>
</dbReference>
<dbReference type="NCBIfam" id="TIGR00455">
    <property type="entry name" value="apsK"/>
    <property type="match status" value="1"/>
</dbReference>
<dbReference type="GO" id="GO:0050428">
    <property type="term" value="P:3'-phosphoadenosine 5'-phosphosulfate biosynthetic process"/>
    <property type="evidence" value="ECO:0007669"/>
    <property type="project" value="TreeGrafter"/>
</dbReference>
<evidence type="ECO:0000256" key="10">
    <source>
        <dbReference type="ARBA" id="ARBA00022741"/>
    </source>
</evidence>
<dbReference type="InterPro" id="IPR015947">
    <property type="entry name" value="PUA-like_sf"/>
</dbReference>
<keyword evidence="6" id="KW-0150">Chloroplast</keyword>
<keyword evidence="8 19" id="KW-0808">Transferase</keyword>
<name>A0A5E4M7M5_9HEMI</name>
<dbReference type="SUPFAM" id="SSF52540">
    <property type="entry name" value="P-loop containing nucleoside triphosphate hydrolases"/>
    <property type="match status" value="1"/>
</dbReference>
<dbReference type="Gene3D" id="3.40.50.300">
    <property type="entry name" value="P-loop containing nucleotide triphosphate hydrolases"/>
    <property type="match status" value="1"/>
</dbReference>
<comment type="similarity">
    <text evidence="4">In the N-terminal section; belongs to the APS kinase family.</text>
</comment>
<keyword evidence="9 19" id="KW-0548">Nucleotidyltransferase</keyword>
<dbReference type="InterPro" id="IPR014729">
    <property type="entry name" value="Rossmann-like_a/b/a_fold"/>
</dbReference>
<evidence type="ECO:0000259" key="16">
    <source>
        <dbReference type="Pfam" id="PF01583"/>
    </source>
</evidence>
<feature type="domain" description="ATP-sulfurylase PUA-like" evidence="18">
    <location>
        <begin position="230"/>
        <end position="381"/>
    </location>
</feature>
<keyword evidence="12" id="KW-0067">ATP-binding</keyword>
<evidence type="ECO:0000256" key="8">
    <source>
        <dbReference type="ARBA" id="ARBA00022679"/>
    </source>
</evidence>
<comment type="catalytic activity">
    <reaction evidence="15">
        <text>sulfate + ATP + H(+) = adenosine 5'-phosphosulfate + diphosphate</text>
        <dbReference type="Rhea" id="RHEA:18133"/>
        <dbReference type="ChEBI" id="CHEBI:15378"/>
        <dbReference type="ChEBI" id="CHEBI:16189"/>
        <dbReference type="ChEBI" id="CHEBI:30616"/>
        <dbReference type="ChEBI" id="CHEBI:33019"/>
        <dbReference type="ChEBI" id="CHEBI:58243"/>
        <dbReference type="EC" id="2.7.7.4"/>
    </reaction>
</comment>
<dbReference type="InterPro" id="IPR024951">
    <property type="entry name" value="Sulfurylase_cat_dom"/>
</dbReference>
<dbReference type="Gene3D" id="3.40.50.620">
    <property type="entry name" value="HUPs"/>
    <property type="match status" value="1"/>
</dbReference>
<dbReference type="PANTHER" id="PTHR11055">
    <property type="entry name" value="BIFUNCTIONAL 3'-PHOSPHOADENOSINE 5'-PHOSPHOSULFATE SYNTHASE"/>
    <property type="match status" value="1"/>
</dbReference>
<evidence type="ECO:0000259" key="17">
    <source>
        <dbReference type="Pfam" id="PF01747"/>
    </source>
</evidence>
<dbReference type="FunFam" id="3.40.50.620:FF:000006">
    <property type="entry name" value="bifunctional 3'-phosphoadenosine 5'-phosphosulfate synthase 1"/>
    <property type="match status" value="1"/>
</dbReference>
<comment type="pathway">
    <text evidence="3">Sulfur metabolism; sulfate assimilation.</text>
</comment>
<reference evidence="19 20" key="1">
    <citation type="submission" date="2019-08" db="EMBL/GenBank/DDBJ databases">
        <authorList>
            <person name="Alioto T."/>
            <person name="Alioto T."/>
            <person name="Gomez Garrido J."/>
        </authorList>
    </citation>
    <scope>NUCLEOTIDE SEQUENCE [LARGE SCALE GENOMIC DNA]</scope>
</reference>
<dbReference type="GO" id="GO:0005524">
    <property type="term" value="F:ATP binding"/>
    <property type="evidence" value="ECO:0007669"/>
    <property type="project" value="UniProtKB-KW"/>
</dbReference>
<dbReference type="GO" id="GO:0004781">
    <property type="term" value="F:sulfate adenylyltransferase (ATP) activity"/>
    <property type="evidence" value="ECO:0007669"/>
    <property type="project" value="UniProtKB-EC"/>
</dbReference>
<evidence type="ECO:0000313" key="20">
    <source>
        <dbReference type="Proteomes" id="UP000325440"/>
    </source>
</evidence>
<dbReference type="Proteomes" id="UP000325440">
    <property type="component" value="Unassembled WGS sequence"/>
</dbReference>
<dbReference type="EMBL" id="CABPRJ010000032">
    <property type="protein sequence ID" value="VVC26388.1"/>
    <property type="molecule type" value="Genomic_DNA"/>
</dbReference>
<evidence type="ECO:0000259" key="18">
    <source>
        <dbReference type="Pfam" id="PF14306"/>
    </source>
</evidence>
<evidence type="ECO:0000256" key="15">
    <source>
        <dbReference type="ARBA" id="ARBA00049370"/>
    </source>
</evidence>
<evidence type="ECO:0000256" key="1">
    <source>
        <dbReference type="ARBA" id="ARBA00004229"/>
    </source>
</evidence>
<dbReference type="Pfam" id="PF01747">
    <property type="entry name" value="ATP-sulfurylase"/>
    <property type="match status" value="1"/>
</dbReference>
<dbReference type="SUPFAM" id="SSF88697">
    <property type="entry name" value="PUA domain-like"/>
    <property type="match status" value="1"/>
</dbReference>
<evidence type="ECO:0000256" key="11">
    <source>
        <dbReference type="ARBA" id="ARBA00022777"/>
    </source>
</evidence>
<dbReference type="NCBIfam" id="NF003013">
    <property type="entry name" value="PRK03846.1"/>
    <property type="match status" value="1"/>
</dbReference>
<dbReference type="Gene3D" id="3.10.400.10">
    <property type="entry name" value="Sulfate adenylyltransferase"/>
    <property type="match status" value="1"/>
</dbReference>
<dbReference type="InterPro" id="IPR002891">
    <property type="entry name" value="APS"/>
</dbReference>
<dbReference type="InterPro" id="IPR025980">
    <property type="entry name" value="ATP-Sase_PUA-like_dom"/>
</dbReference>
<dbReference type="OrthoDB" id="506431at2759"/>
<evidence type="ECO:0000256" key="3">
    <source>
        <dbReference type="ARBA" id="ARBA00005050"/>
    </source>
</evidence>
<comment type="similarity">
    <text evidence="5">In the C-terminal section; belongs to the sulfate adenylyltransferase family.</text>
</comment>
<proteinExistence type="inferred from homology"/>
<dbReference type="FunFam" id="3.10.400.10:FF:000002">
    <property type="entry name" value="ATP sulfurylase 2"/>
    <property type="match status" value="1"/>
</dbReference>
<keyword evidence="20" id="KW-1185">Reference proteome</keyword>
<evidence type="ECO:0000256" key="14">
    <source>
        <dbReference type="ARBA" id="ARBA00037980"/>
    </source>
</evidence>
<dbReference type="HAMAP" id="MF_00065">
    <property type="entry name" value="Adenylyl_sulf_kinase"/>
    <property type="match status" value="1"/>
</dbReference>
<dbReference type="CDD" id="cd00517">
    <property type="entry name" value="ATPS"/>
    <property type="match status" value="1"/>
</dbReference>
<evidence type="ECO:0000256" key="2">
    <source>
        <dbReference type="ARBA" id="ARBA00005048"/>
    </source>
</evidence>
<feature type="domain" description="Sulphate adenylyltransferase catalytic" evidence="17">
    <location>
        <begin position="390"/>
        <end position="613"/>
    </location>
</feature>
<comment type="pathway">
    <text evidence="2">Sulfur metabolism; hydrogen sulfide biosynthesis; sulfite from sulfate: step 1/3.</text>
</comment>
<dbReference type="Pfam" id="PF01583">
    <property type="entry name" value="APS_kinase"/>
    <property type="match status" value="1"/>
</dbReference>
<accession>A0A5E4M7M5</accession>
<sequence length="623" mass="70462">MSFNVRKSKVSRGLNRNVATNVTIQKHHVSRDKRGQVLGNVRGFRGCTVWFTGLSGAGKTSVSFKLEEYLVVRGIPAYGLDGDNMRTGLNRDLGFSPVDREENIKRVAEVAKLFADSGVVTLCSFVSPFQQDREMARKIHKEADLPFFEVFVDAPLNICEERDVKGLYKKARAGQIKGFTGVDQVYEKPDTPELVLKTVNLSIEESTMQVVQMLEENEIIPLQINRDIDRILELFVPENAIEKTKSEALLLPRLDIGKIDMQWVQVLAEGWAAPLNGFMNEEQYLQTLHFNSLSEDVNQSIPIVLPITTDKKEQLVGCNEIALWYNSKPVAIIHKPSFYPHRKEERVCRQFGTSHANHPYIKVIYESGDWLVSGSLDVLERILWNDGLDDIRFTPNELRVKWREMKADAIFAFQLRNPIHNGHALLMQDTKKKLLERGYKKPVLLLHPLGGWTKDDDVPLNIRILQHKAVLKDRIIDPESTVLAIFPAPMIYAGPTEVQWHAKARMSAGANFYIVGRDPAGIPHPDGNPPRDLFDPSHGARVLTMAPGLSDLEIIPFRVAAYDDTKQSMEFYDSARHNNFKFISGTKMRGLAKDGIEPPAGFMAPSAWEVLASYYKSLNKNFK</sequence>
<comment type="similarity">
    <text evidence="14">Belongs to the sulfate adenylyltransferase family.</text>
</comment>
<gene>
    <name evidence="19" type="ORF">CINCED_3A020652</name>
</gene>
<dbReference type="InterPro" id="IPR027417">
    <property type="entry name" value="P-loop_NTPase"/>
</dbReference>
<evidence type="ECO:0000256" key="5">
    <source>
        <dbReference type="ARBA" id="ARBA00009290"/>
    </source>
</evidence>
<dbReference type="PANTHER" id="PTHR11055:SF1">
    <property type="entry name" value="PAPS SYNTHETASE, ISOFORM D"/>
    <property type="match status" value="1"/>
</dbReference>
<keyword evidence="13" id="KW-0809">Transit peptide</keyword>
<dbReference type="GO" id="GO:0004020">
    <property type="term" value="F:adenylylsulfate kinase activity"/>
    <property type="evidence" value="ECO:0007669"/>
    <property type="project" value="InterPro"/>
</dbReference>
<protein>
    <submittedName>
        <fullName evidence="19">ATP-sulfurylase PUA-like domain,Sulphate adenylyltransferase catalytic domain,Adenylyl-sulfate</fullName>
    </submittedName>
</protein>
<comment type="subcellular location">
    <subcellularLocation>
        <location evidence="1">Plastid</location>
        <location evidence="1">Chloroplast</location>
    </subcellularLocation>
</comment>
<dbReference type="CDD" id="cd02027">
    <property type="entry name" value="APSK"/>
    <property type="match status" value="1"/>
</dbReference>
<organism evidence="19 20">
    <name type="scientific">Cinara cedri</name>
    <dbReference type="NCBI Taxonomy" id="506608"/>
    <lineage>
        <taxon>Eukaryota</taxon>
        <taxon>Metazoa</taxon>
        <taxon>Ecdysozoa</taxon>
        <taxon>Arthropoda</taxon>
        <taxon>Hexapoda</taxon>
        <taxon>Insecta</taxon>
        <taxon>Pterygota</taxon>
        <taxon>Neoptera</taxon>
        <taxon>Paraneoptera</taxon>
        <taxon>Hemiptera</taxon>
        <taxon>Sternorrhyncha</taxon>
        <taxon>Aphidomorpha</taxon>
        <taxon>Aphidoidea</taxon>
        <taxon>Aphididae</taxon>
        <taxon>Lachninae</taxon>
        <taxon>Cinara</taxon>
    </lineage>
</organism>
<dbReference type="InterPro" id="IPR002650">
    <property type="entry name" value="Sulphate_adenylyltransferase"/>
</dbReference>
<evidence type="ECO:0000256" key="7">
    <source>
        <dbReference type="ARBA" id="ARBA00022640"/>
    </source>
</evidence>
<evidence type="ECO:0000256" key="9">
    <source>
        <dbReference type="ARBA" id="ARBA00022695"/>
    </source>
</evidence>
<dbReference type="Pfam" id="PF14306">
    <property type="entry name" value="PUA_2"/>
    <property type="match status" value="1"/>
</dbReference>
<evidence type="ECO:0000256" key="13">
    <source>
        <dbReference type="ARBA" id="ARBA00022946"/>
    </source>
</evidence>
<evidence type="ECO:0000313" key="19">
    <source>
        <dbReference type="EMBL" id="VVC26388.1"/>
    </source>
</evidence>
<dbReference type="SUPFAM" id="SSF52374">
    <property type="entry name" value="Nucleotidylyl transferase"/>
    <property type="match status" value="1"/>
</dbReference>
<keyword evidence="10" id="KW-0547">Nucleotide-binding</keyword>
<dbReference type="NCBIfam" id="TIGR00339">
    <property type="entry name" value="sopT"/>
    <property type="match status" value="1"/>
</dbReference>
<keyword evidence="7" id="KW-0934">Plastid</keyword>
<evidence type="ECO:0000256" key="4">
    <source>
        <dbReference type="ARBA" id="ARBA00007268"/>
    </source>
</evidence>
<dbReference type="AlphaFoldDB" id="A0A5E4M7M5"/>
<dbReference type="GO" id="GO:0000103">
    <property type="term" value="P:sulfate assimilation"/>
    <property type="evidence" value="ECO:0007669"/>
    <property type="project" value="UniProtKB-UniPathway"/>
</dbReference>
<evidence type="ECO:0000256" key="6">
    <source>
        <dbReference type="ARBA" id="ARBA00022528"/>
    </source>
</evidence>
<feature type="domain" description="APS kinase" evidence="16">
    <location>
        <begin position="45"/>
        <end position="197"/>
    </location>
</feature>
<dbReference type="FunFam" id="3.40.50.300:FF:000212">
    <property type="entry name" value="Adenylyl-sulfate kinase"/>
    <property type="match status" value="1"/>
</dbReference>
<evidence type="ECO:0000256" key="12">
    <source>
        <dbReference type="ARBA" id="ARBA00022840"/>
    </source>
</evidence>